<evidence type="ECO:0000259" key="1">
    <source>
        <dbReference type="Pfam" id="PF13358"/>
    </source>
</evidence>
<feature type="domain" description="Tc1-like transposase DDE" evidence="1">
    <location>
        <begin position="1"/>
        <end position="32"/>
    </location>
</feature>
<feature type="non-terminal residue" evidence="2">
    <location>
        <position position="71"/>
    </location>
</feature>
<sequence>IRLEYLPPYSPDFNPIEEAFSCIKSWIRRNDDWIRFHMEKGEGSAVQALTCATLSAVTPVKAEGWFTHAGY</sequence>
<feature type="non-terminal residue" evidence="2">
    <location>
        <position position="1"/>
    </location>
</feature>
<accession>A0A0C3PTV5</accession>
<dbReference type="EMBL" id="KN823303">
    <property type="protein sequence ID" value="KIO18220.1"/>
    <property type="molecule type" value="Genomic_DNA"/>
</dbReference>
<proteinExistence type="predicted"/>
<dbReference type="AlphaFoldDB" id="A0A0C3PTV5"/>
<reference evidence="2 3" key="1">
    <citation type="submission" date="2014-04" db="EMBL/GenBank/DDBJ databases">
        <authorList>
            <consortium name="DOE Joint Genome Institute"/>
            <person name="Kuo A."/>
            <person name="Girlanda M."/>
            <person name="Perotto S."/>
            <person name="Kohler A."/>
            <person name="Nagy L.G."/>
            <person name="Floudas D."/>
            <person name="Copeland A."/>
            <person name="Barry K.W."/>
            <person name="Cichocki N."/>
            <person name="Veneault-Fourrey C."/>
            <person name="LaButti K."/>
            <person name="Lindquist E.A."/>
            <person name="Lipzen A."/>
            <person name="Lundell T."/>
            <person name="Morin E."/>
            <person name="Murat C."/>
            <person name="Sun H."/>
            <person name="Tunlid A."/>
            <person name="Henrissat B."/>
            <person name="Grigoriev I.V."/>
            <person name="Hibbett D.S."/>
            <person name="Martin F."/>
            <person name="Nordberg H.P."/>
            <person name="Cantor M.N."/>
            <person name="Hua S.X."/>
        </authorList>
    </citation>
    <scope>NUCLEOTIDE SEQUENCE [LARGE SCALE GENOMIC DNA]</scope>
    <source>
        <strain evidence="2 3">MUT 4182</strain>
    </source>
</reference>
<reference evidence="3" key="2">
    <citation type="submission" date="2015-01" db="EMBL/GenBank/DDBJ databases">
        <title>Evolutionary Origins and Diversification of the Mycorrhizal Mutualists.</title>
        <authorList>
            <consortium name="DOE Joint Genome Institute"/>
            <consortium name="Mycorrhizal Genomics Consortium"/>
            <person name="Kohler A."/>
            <person name="Kuo A."/>
            <person name="Nagy L.G."/>
            <person name="Floudas D."/>
            <person name="Copeland A."/>
            <person name="Barry K.W."/>
            <person name="Cichocki N."/>
            <person name="Veneault-Fourrey C."/>
            <person name="LaButti K."/>
            <person name="Lindquist E.A."/>
            <person name="Lipzen A."/>
            <person name="Lundell T."/>
            <person name="Morin E."/>
            <person name="Murat C."/>
            <person name="Riley R."/>
            <person name="Ohm R."/>
            <person name="Sun H."/>
            <person name="Tunlid A."/>
            <person name="Henrissat B."/>
            <person name="Grigoriev I.V."/>
            <person name="Hibbett D.S."/>
            <person name="Martin F."/>
        </authorList>
    </citation>
    <scope>NUCLEOTIDE SEQUENCE [LARGE SCALE GENOMIC DNA]</scope>
    <source>
        <strain evidence="3">MUT 4182</strain>
    </source>
</reference>
<dbReference type="HOGENOM" id="CLU_056788_12_1_1"/>
<dbReference type="Pfam" id="PF13358">
    <property type="entry name" value="DDE_3"/>
    <property type="match status" value="1"/>
</dbReference>
<evidence type="ECO:0000313" key="2">
    <source>
        <dbReference type="EMBL" id="KIO18220.1"/>
    </source>
</evidence>
<dbReference type="Proteomes" id="UP000054248">
    <property type="component" value="Unassembled WGS sequence"/>
</dbReference>
<dbReference type="InterPro" id="IPR038717">
    <property type="entry name" value="Tc1-like_DDE_dom"/>
</dbReference>
<organism evidence="2 3">
    <name type="scientific">Tulasnella calospora MUT 4182</name>
    <dbReference type="NCBI Taxonomy" id="1051891"/>
    <lineage>
        <taxon>Eukaryota</taxon>
        <taxon>Fungi</taxon>
        <taxon>Dikarya</taxon>
        <taxon>Basidiomycota</taxon>
        <taxon>Agaricomycotina</taxon>
        <taxon>Agaricomycetes</taxon>
        <taxon>Cantharellales</taxon>
        <taxon>Tulasnellaceae</taxon>
        <taxon>Tulasnella</taxon>
    </lineage>
</organism>
<dbReference type="GO" id="GO:0003676">
    <property type="term" value="F:nucleic acid binding"/>
    <property type="evidence" value="ECO:0007669"/>
    <property type="project" value="InterPro"/>
</dbReference>
<protein>
    <recommendedName>
        <fullName evidence="1">Tc1-like transposase DDE domain-containing protein</fullName>
    </recommendedName>
</protein>
<dbReference type="InterPro" id="IPR036397">
    <property type="entry name" value="RNaseH_sf"/>
</dbReference>
<dbReference type="OrthoDB" id="2266637at2759"/>
<name>A0A0C3PTV5_9AGAM</name>
<dbReference type="STRING" id="1051891.A0A0C3PTV5"/>
<evidence type="ECO:0000313" key="3">
    <source>
        <dbReference type="Proteomes" id="UP000054248"/>
    </source>
</evidence>
<gene>
    <name evidence="2" type="ORF">M407DRAFT_51997</name>
</gene>
<keyword evidence="3" id="KW-1185">Reference proteome</keyword>
<dbReference type="Gene3D" id="3.30.420.10">
    <property type="entry name" value="Ribonuclease H-like superfamily/Ribonuclease H"/>
    <property type="match status" value="1"/>
</dbReference>